<dbReference type="Gene3D" id="3.40.50.300">
    <property type="entry name" value="P-loop containing nucleotide triphosphate hydrolases"/>
    <property type="match status" value="1"/>
</dbReference>
<proteinExistence type="predicted"/>
<accession>A0A291T6W3</accession>
<evidence type="ECO:0000313" key="2">
    <source>
        <dbReference type="EMBL" id="ATL88886.1"/>
    </source>
</evidence>
<reference evidence="2 3" key="1">
    <citation type="submission" date="2017-10" db="EMBL/GenBank/DDBJ databases">
        <title>Complete Genome Sequence of Faecalibacterium prausnitzii isolated from the gut of healthy adult Indian.</title>
        <authorList>
            <person name="Bag S."/>
            <person name="Ghosh T.S."/>
            <person name="Das B."/>
        </authorList>
    </citation>
    <scope>NUCLEOTIDE SEQUENCE [LARGE SCALE GENOMIC DNA]</scope>
    <source>
        <strain evidence="2 3">Indica</strain>
    </source>
</reference>
<dbReference type="Pfam" id="PF13521">
    <property type="entry name" value="AAA_28"/>
    <property type="match status" value="1"/>
</dbReference>
<dbReference type="Proteomes" id="UP000223709">
    <property type="component" value="Chromosome"/>
</dbReference>
<dbReference type="AlphaFoldDB" id="A0A291T6W3"/>
<feature type="domain" description="NadR/Ttd14 AAA" evidence="1">
    <location>
        <begin position="5"/>
        <end position="96"/>
    </location>
</feature>
<protein>
    <recommendedName>
        <fullName evidence="1">NadR/Ttd14 AAA domain-containing protein</fullName>
    </recommendedName>
</protein>
<dbReference type="RefSeq" id="WP_098922203.1">
    <property type="nucleotide sequence ID" value="NZ_CP023819.1"/>
</dbReference>
<organism evidence="2 3">
    <name type="scientific">Faecalibacterium prausnitzii</name>
    <dbReference type="NCBI Taxonomy" id="853"/>
    <lineage>
        <taxon>Bacteria</taxon>
        <taxon>Bacillati</taxon>
        <taxon>Bacillota</taxon>
        <taxon>Clostridia</taxon>
        <taxon>Eubacteriales</taxon>
        <taxon>Oscillospiraceae</taxon>
        <taxon>Faecalibacterium</taxon>
    </lineage>
</organism>
<sequence length="201" mass="23418">MILSLQGCMAVGKTTAARYLQAHDPQLHVCFEDNAAVIAEVKHRGLDKNCYADYLEIQRLFLQNEVRRWQEVQKYPCTVMDFGAEEIVFYTLHYPKSKGLDWGVEELRRALAPELAAAQGCMPEHILFLDASDETLRTRKEGDTARTRGFFEHYRNQLLPLKREWFRNREDTTFLQTDGLTAEQEGEAVLRWCTQWIGMNR</sequence>
<gene>
    <name evidence="2" type="ORF">CRH10_00450</name>
</gene>
<evidence type="ECO:0000313" key="3">
    <source>
        <dbReference type="Proteomes" id="UP000223709"/>
    </source>
</evidence>
<dbReference type="InterPro" id="IPR027417">
    <property type="entry name" value="P-loop_NTPase"/>
</dbReference>
<dbReference type="EMBL" id="CP023819">
    <property type="protein sequence ID" value="ATL88886.1"/>
    <property type="molecule type" value="Genomic_DNA"/>
</dbReference>
<evidence type="ECO:0000259" key="1">
    <source>
        <dbReference type="Pfam" id="PF13521"/>
    </source>
</evidence>
<dbReference type="InterPro" id="IPR038727">
    <property type="entry name" value="NadR/Ttd14_AAA_dom"/>
</dbReference>
<dbReference type="SUPFAM" id="SSF52540">
    <property type="entry name" value="P-loop containing nucleoside triphosphate hydrolases"/>
    <property type="match status" value="1"/>
</dbReference>
<name>A0A291T6W3_9FIRM</name>